<evidence type="ECO:0000313" key="1">
    <source>
        <dbReference type="EMBL" id="SJZ79589.1"/>
    </source>
</evidence>
<protein>
    <submittedName>
        <fullName evidence="1">Predicted pyrophosphatase or phosphodiesterase, AlkP superfamily</fullName>
    </submittedName>
</protein>
<keyword evidence="2" id="KW-1185">Reference proteome</keyword>
<dbReference type="PANTHER" id="PTHR10151:SF120">
    <property type="entry name" value="BIS(5'-ADENOSYL)-TRIPHOSPHATASE"/>
    <property type="match status" value="1"/>
</dbReference>
<dbReference type="SUPFAM" id="SSF53649">
    <property type="entry name" value="Alkaline phosphatase-like"/>
    <property type="match status" value="1"/>
</dbReference>
<dbReference type="STRING" id="263852.SAMN02745116_01456"/>
<dbReference type="PANTHER" id="PTHR10151">
    <property type="entry name" value="ECTONUCLEOTIDE PYROPHOSPHATASE/PHOSPHODIESTERASE"/>
    <property type="match status" value="1"/>
</dbReference>
<dbReference type="Gene3D" id="3.40.720.10">
    <property type="entry name" value="Alkaline Phosphatase, subunit A"/>
    <property type="match status" value="1"/>
</dbReference>
<gene>
    <name evidence="1" type="ORF">SAMN02745116_01456</name>
</gene>
<organism evidence="1 2">
    <name type="scientific">Pilibacter termitis</name>
    <dbReference type="NCBI Taxonomy" id="263852"/>
    <lineage>
        <taxon>Bacteria</taxon>
        <taxon>Bacillati</taxon>
        <taxon>Bacillota</taxon>
        <taxon>Bacilli</taxon>
        <taxon>Lactobacillales</taxon>
        <taxon>Enterococcaceae</taxon>
        <taxon>Pilibacter</taxon>
    </lineage>
</organism>
<dbReference type="RefSeq" id="WP_078807391.1">
    <property type="nucleotide sequence ID" value="NZ_FUXI01000015.1"/>
</dbReference>
<name>A0A1T4NK17_9ENTE</name>
<sequence>MAKKLVIISIDALGASDLQGDLSHIPTLKQLVETGCHVEQVKAIYPSLTYPSHTTIVTGEYPVAHGIVNNTKIQPTRISPDWYWYRKDVKSKTIYDVARKEGKTSAAFLWPVTAKSKIHWNIAEIFPNRIWTNQVLVSMSASSPKFIFEMNKKYGYLRNGIQQPELDDFVTACAADTLLNKKPDLTLIHLVDMDSQRHAHGVRSFAAQNALVRQDIRVRKIIEATKKAGTYDETVFVILGDHYQIDVQKRIQLNVRFEQLGWLNARSDGTVAKNWEVYAQSCDGSSYVLVDKKSAITPEIVREELEKIEGIEAVYTTKQAEKMGASNKITFMVEAQRGYYFTDESTGEVVATVKSDEIGSPNRYKAVHGFSPEKENYNTTLVFNGVGIAKNKKIKQARLIDEAATFAKILALKTFPKDIAGGVIEGVFET</sequence>
<dbReference type="Pfam" id="PF01663">
    <property type="entry name" value="Phosphodiest"/>
    <property type="match status" value="1"/>
</dbReference>
<accession>A0A1T4NK17</accession>
<reference evidence="1 2" key="1">
    <citation type="submission" date="2017-02" db="EMBL/GenBank/DDBJ databases">
        <authorList>
            <person name="Peterson S.W."/>
        </authorList>
    </citation>
    <scope>NUCLEOTIDE SEQUENCE [LARGE SCALE GENOMIC DNA]</scope>
    <source>
        <strain evidence="1 2">ATCC BAA-1030</strain>
    </source>
</reference>
<dbReference type="InterPro" id="IPR002591">
    <property type="entry name" value="Phosphodiest/P_Trfase"/>
</dbReference>
<dbReference type="InterPro" id="IPR017850">
    <property type="entry name" value="Alkaline_phosphatase_core_sf"/>
</dbReference>
<dbReference type="CDD" id="cd16018">
    <property type="entry name" value="Enpp"/>
    <property type="match status" value="1"/>
</dbReference>
<dbReference type="EMBL" id="FUXI01000015">
    <property type="protein sequence ID" value="SJZ79589.1"/>
    <property type="molecule type" value="Genomic_DNA"/>
</dbReference>
<dbReference type="GO" id="GO:0016787">
    <property type="term" value="F:hydrolase activity"/>
    <property type="evidence" value="ECO:0007669"/>
    <property type="project" value="UniProtKB-ARBA"/>
</dbReference>
<dbReference type="OrthoDB" id="9779418at2"/>
<proteinExistence type="predicted"/>
<dbReference type="Proteomes" id="UP000190328">
    <property type="component" value="Unassembled WGS sequence"/>
</dbReference>
<evidence type="ECO:0000313" key="2">
    <source>
        <dbReference type="Proteomes" id="UP000190328"/>
    </source>
</evidence>
<dbReference type="AlphaFoldDB" id="A0A1T4NK17"/>